<evidence type="ECO:0000313" key="2">
    <source>
        <dbReference type="EMBL" id="PWJ94541.1"/>
    </source>
</evidence>
<dbReference type="Pfam" id="PF13472">
    <property type="entry name" value="Lipase_GDSL_2"/>
    <property type="match status" value="1"/>
</dbReference>
<feature type="domain" description="SGNH hydrolase-type esterase" evidence="1">
    <location>
        <begin position="22"/>
        <end position="214"/>
    </location>
</feature>
<comment type="caution">
    <text evidence="2">The sequence shown here is derived from an EMBL/GenBank/DDBJ whole genome shotgun (WGS) entry which is preliminary data.</text>
</comment>
<dbReference type="PANTHER" id="PTHR30383">
    <property type="entry name" value="THIOESTERASE 1/PROTEASE 1/LYSOPHOSPHOLIPASE L1"/>
    <property type="match status" value="1"/>
</dbReference>
<dbReference type="SUPFAM" id="SSF52266">
    <property type="entry name" value="SGNH hydrolase"/>
    <property type="match status" value="1"/>
</dbReference>
<gene>
    <name evidence="2" type="ORF">C8D77_1011227</name>
</gene>
<dbReference type="PANTHER" id="PTHR30383:SF29">
    <property type="entry name" value="SGNH HYDROLASE-TYPE ESTERASE DOMAIN-CONTAINING PROTEIN"/>
    <property type="match status" value="1"/>
</dbReference>
<accession>A0A8E2WKA2</accession>
<dbReference type="Gene3D" id="3.40.50.1110">
    <property type="entry name" value="SGNH hydrolase"/>
    <property type="match status" value="1"/>
</dbReference>
<dbReference type="EMBL" id="QGGH01000001">
    <property type="protein sequence ID" value="PWJ94541.1"/>
    <property type="molecule type" value="Genomic_DNA"/>
</dbReference>
<evidence type="ECO:0000313" key="3">
    <source>
        <dbReference type="Proteomes" id="UP000245631"/>
    </source>
</evidence>
<protein>
    <submittedName>
        <fullName evidence="2">Lysophospholipase L1-like esterase</fullName>
    </submittedName>
</protein>
<proteinExistence type="predicted"/>
<organism evidence="2 3">
    <name type="scientific">Rhizobium loti</name>
    <name type="common">Mesorhizobium loti</name>
    <dbReference type="NCBI Taxonomy" id="381"/>
    <lineage>
        <taxon>Bacteria</taxon>
        <taxon>Pseudomonadati</taxon>
        <taxon>Pseudomonadota</taxon>
        <taxon>Alphaproteobacteria</taxon>
        <taxon>Hyphomicrobiales</taxon>
        <taxon>Phyllobacteriaceae</taxon>
        <taxon>Mesorhizobium</taxon>
    </lineage>
</organism>
<dbReference type="InterPro" id="IPR036514">
    <property type="entry name" value="SGNH_hydro_sf"/>
</dbReference>
<evidence type="ECO:0000259" key="1">
    <source>
        <dbReference type="Pfam" id="PF13472"/>
    </source>
</evidence>
<reference evidence="2 3" key="1">
    <citation type="submission" date="2018-05" db="EMBL/GenBank/DDBJ databases">
        <title>Genomic Encyclopedia of Type Strains, Phase IV (KMG-IV): sequencing the most valuable type-strain genomes for metagenomic binning, comparative biology and taxonomic classification.</title>
        <authorList>
            <person name="Goeker M."/>
        </authorList>
    </citation>
    <scope>NUCLEOTIDE SEQUENCE [LARGE SCALE GENOMIC DNA]</scope>
    <source>
        <strain evidence="2 3">DSM 2626</strain>
    </source>
</reference>
<dbReference type="InterPro" id="IPR013830">
    <property type="entry name" value="SGNH_hydro"/>
</dbReference>
<dbReference type="InterPro" id="IPR051532">
    <property type="entry name" value="Ester_Hydrolysis_Enzymes"/>
</dbReference>
<dbReference type="CDD" id="cd01839">
    <property type="entry name" value="SGNH_arylesterase_like"/>
    <property type="match status" value="1"/>
</dbReference>
<dbReference type="GO" id="GO:0016788">
    <property type="term" value="F:hydrolase activity, acting on ester bonds"/>
    <property type="evidence" value="ECO:0007669"/>
    <property type="project" value="UniProtKB-ARBA"/>
</dbReference>
<sequence length="232" mass="24994">MALAGFGVLSVPTGKNMRSVLCYGDSNTHGQMPGKGPLQRYGPGERWPGILRAQLGADWYVIEEGLSGRTTVHDDPIEGAHKNGRTYLRPCLQSHATLDLVIIMLGTNDLKIRFNKPPSEVAMGIGCLVYDIKELAPGPGGTTPEIMIVAPPPMQDDVKEWKSIFAGAPEKSRLLALEFEVLADSLELHFFDAGSVVSCSEADGFHIDAEAHRLLGTALARAVDAIGWSRST</sequence>
<dbReference type="AlphaFoldDB" id="A0A8E2WKA2"/>
<name>A0A8E2WKA2_RHILI</name>
<dbReference type="Proteomes" id="UP000245631">
    <property type="component" value="Unassembled WGS sequence"/>
</dbReference>